<proteinExistence type="predicted"/>
<keyword evidence="4" id="KW-1185">Reference proteome</keyword>
<feature type="signal peptide" evidence="2">
    <location>
        <begin position="1"/>
        <end position="27"/>
    </location>
</feature>
<keyword evidence="2" id="KW-0732">Signal</keyword>
<evidence type="ECO:0000256" key="1">
    <source>
        <dbReference type="SAM" id="MobiDB-lite"/>
    </source>
</evidence>
<evidence type="ECO:0000313" key="3">
    <source>
        <dbReference type="EMBL" id="TDD61739.1"/>
    </source>
</evidence>
<dbReference type="Gene3D" id="2.60.20.10">
    <property type="entry name" value="Crystallins"/>
    <property type="match status" value="1"/>
</dbReference>
<feature type="region of interest" description="Disordered" evidence="1">
    <location>
        <begin position="88"/>
        <end position="122"/>
    </location>
</feature>
<evidence type="ECO:0000256" key="2">
    <source>
        <dbReference type="SAM" id="SignalP"/>
    </source>
</evidence>
<comment type="caution">
    <text evidence="3">The sequence shown here is derived from an EMBL/GenBank/DDBJ whole genome shotgun (WGS) entry which is preliminary data.</text>
</comment>
<evidence type="ECO:0000313" key="4">
    <source>
        <dbReference type="Proteomes" id="UP000294513"/>
    </source>
</evidence>
<protein>
    <recommendedName>
        <fullName evidence="5">Peptidase inhibitor family I36 protein</fullName>
    </recommendedName>
</protein>
<feature type="compositionally biased region" description="Polar residues" evidence="1">
    <location>
        <begin position="112"/>
        <end position="122"/>
    </location>
</feature>
<dbReference type="Proteomes" id="UP000294513">
    <property type="component" value="Unassembled WGS sequence"/>
</dbReference>
<sequence>MHILIKTTLTAAATALVTGGLAVPAMAGTEAKAASCASDRVCFWTKTNYQGDMFSVPSNGQCKNIPARWDNTASSLIVGSRAIISSMRTKKDCKGDPSPSYTHGARVPDLGNFNNKMSSVTA</sequence>
<reference evidence="3 4" key="1">
    <citation type="submission" date="2019-03" db="EMBL/GenBank/DDBJ databases">
        <title>Draft genome sequences of novel Actinobacteria.</title>
        <authorList>
            <person name="Sahin N."/>
            <person name="Ay H."/>
            <person name="Saygin H."/>
        </authorList>
    </citation>
    <scope>NUCLEOTIDE SEQUENCE [LARGE SCALE GENOMIC DNA]</scope>
    <source>
        <strain evidence="3 4">H3C3</strain>
    </source>
</reference>
<dbReference type="OrthoDB" id="3532825at2"/>
<dbReference type="EMBL" id="SMKU01000552">
    <property type="protein sequence ID" value="TDD61739.1"/>
    <property type="molecule type" value="Genomic_DNA"/>
</dbReference>
<organism evidence="3 4">
    <name type="scientific">Actinomadura rubrisoli</name>
    <dbReference type="NCBI Taxonomy" id="2530368"/>
    <lineage>
        <taxon>Bacteria</taxon>
        <taxon>Bacillati</taxon>
        <taxon>Actinomycetota</taxon>
        <taxon>Actinomycetes</taxon>
        <taxon>Streptosporangiales</taxon>
        <taxon>Thermomonosporaceae</taxon>
        <taxon>Actinomadura</taxon>
    </lineage>
</organism>
<dbReference type="Pfam" id="PF03995">
    <property type="entry name" value="Inhibitor_I36"/>
    <property type="match status" value="1"/>
</dbReference>
<dbReference type="RefSeq" id="WP_131903517.1">
    <property type="nucleotide sequence ID" value="NZ_SMKU01000552.1"/>
</dbReference>
<accession>A0A4R4ZUR9</accession>
<feature type="chain" id="PRO_5038620635" description="Peptidase inhibitor family I36 protein" evidence="2">
    <location>
        <begin position="28"/>
        <end position="122"/>
    </location>
</feature>
<evidence type="ECO:0008006" key="5">
    <source>
        <dbReference type="Google" id="ProtNLM"/>
    </source>
</evidence>
<dbReference type="AlphaFoldDB" id="A0A4R4ZUR9"/>
<name>A0A4R4ZUR9_9ACTN</name>
<gene>
    <name evidence="3" type="ORF">E1298_45120</name>
</gene>